<name>A0A3A8PL20_9BACT</name>
<evidence type="ECO:0008006" key="5">
    <source>
        <dbReference type="Google" id="ProtNLM"/>
    </source>
</evidence>
<evidence type="ECO:0000313" key="4">
    <source>
        <dbReference type="Proteomes" id="UP000272888"/>
    </source>
</evidence>
<dbReference type="RefSeq" id="WP_120646325.1">
    <property type="nucleotide sequence ID" value="NZ_RAWB01000360.1"/>
</dbReference>
<dbReference type="AlphaFoldDB" id="A0A3A8PL20"/>
<evidence type="ECO:0000256" key="1">
    <source>
        <dbReference type="SAM" id="MobiDB-lite"/>
    </source>
</evidence>
<keyword evidence="2" id="KW-0732">Signal</keyword>
<dbReference type="Proteomes" id="UP000272888">
    <property type="component" value="Unassembled WGS sequence"/>
</dbReference>
<evidence type="ECO:0000256" key="2">
    <source>
        <dbReference type="SAM" id="SignalP"/>
    </source>
</evidence>
<gene>
    <name evidence="3" type="ORF">D7V93_28155</name>
</gene>
<evidence type="ECO:0000313" key="3">
    <source>
        <dbReference type="EMBL" id="RKH52304.1"/>
    </source>
</evidence>
<feature type="signal peptide" evidence="2">
    <location>
        <begin position="1"/>
        <end position="25"/>
    </location>
</feature>
<feature type="region of interest" description="Disordered" evidence="1">
    <location>
        <begin position="80"/>
        <end position="124"/>
    </location>
</feature>
<keyword evidence="4" id="KW-1185">Reference proteome</keyword>
<protein>
    <recommendedName>
        <fullName evidence="5">Secreted protein</fullName>
    </recommendedName>
</protein>
<sequence length="124" mass="13196">MRKLMMKSLLTVSAVLSLVPAPALALFPDCDQTCIVHEGGTIAPCSTYCTKPWTAQRTTCGVWVASYGWQYPDAICAPGLASEESSAPEESSVPEESSAAVTQDSEEGAEWVCREPSQAEHAEG</sequence>
<dbReference type="EMBL" id="RAWB01000360">
    <property type="protein sequence ID" value="RKH52304.1"/>
    <property type="molecule type" value="Genomic_DNA"/>
</dbReference>
<proteinExistence type="predicted"/>
<feature type="chain" id="PRO_5017450541" description="Secreted protein" evidence="2">
    <location>
        <begin position="26"/>
        <end position="124"/>
    </location>
</feature>
<accession>A0A3A8PL20</accession>
<reference evidence="4" key="1">
    <citation type="submission" date="2018-09" db="EMBL/GenBank/DDBJ databases">
        <authorList>
            <person name="Livingstone P.G."/>
            <person name="Whitworth D.E."/>
        </authorList>
    </citation>
    <scope>NUCLEOTIDE SEQUENCE [LARGE SCALE GENOMIC DNA]</scope>
    <source>
        <strain evidence="4">CA051B</strain>
    </source>
</reference>
<feature type="compositionally biased region" description="Low complexity" evidence="1">
    <location>
        <begin position="81"/>
        <end position="101"/>
    </location>
</feature>
<organism evidence="3 4">
    <name type="scientific">Corallococcus llansteffanensis</name>
    <dbReference type="NCBI Taxonomy" id="2316731"/>
    <lineage>
        <taxon>Bacteria</taxon>
        <taxon>Pseudomonadati</taxon>
        <taxon>Myxococcota</taxon>
        <taxon>Myxococcia</taxon>
        <taxon>Myxococcales</taxon>
        <taxon>Cystobacterineae</taxon>
        <taxon>Myxococcaceae</taxon>
        <taxon>Corallococcus</taxon>
    </lineage>
</organism>
<comment type="caution">
    <text evidence="3">The sequence shown here is derived from an EMBL/GenBank/DDBJ whole genome shotgun (WGS) entry which is preliminary data.</text>
</comment>